<name>A0A667YQN8_9TELE</name>
<accession>A0A667YQN8</accession>
<keyword evidence="2" id="KW-1185">Reference proteome</keyword>
<dbReference type="Ensembl" id="ENSMMDT00005023943.1">
    <property type="protein sequence ID" value="ENSMMDP00005023436.1"/>
    <property type="gene ID" value="ENSMMDG00005011270.1"/>
</dbReference>
<dbReference type="InterPro" id="IPR047155">
    <property type="entry name" value="COMMD4/6/7/8"/>
</dbReference>
<evidence type="ECO:0000313" key="1">
    <source>
        <dbReference type="Ensembl" id="ENSMMDP00005023436.1"/>
    </source>
</evidence>
<dbReference type="Proteomes" id="UP000472263">
    <property type="component" value="Chromosome 6"/>
</dbReference>
<evidence type="ECO:0000313" key="2">
    <source>
        <dbReference type="Proteomes" id="UP000472263"/>
    </source>
</evidence>
<dbReference type="PANTHER" id="PTHR16231">
    <property type="entry name" value="COMM DOMAIN-CONTAINING PROTEIN 4-8 FAMILY MEMBER"/>
    <property type="match status" value="1"/>
</dbReference>
<dbReference type="PANTHER" id="PTHR16231:SF4">
    <property type="entry name" value="COMM DOMAIN-CONTAINING PROTEIN 4"/>
    <property type="match status" value="1"/>
</dbReference>
<organism evidence="1 2">
    <name type="scientific">Myripristis murdjan</name>
    <name type="common">pinecone soldierfish</name>
    <dbReference type="NCBI Taxonomy" id="586833"/>
    <lineage>
        <taxon>Eukaryota</taxon>
        <taxon>Metazoa</taxon>
        <taxon>Chordata</taxon>
        <taxon>Craniata</taxon>
        <taxon>Vertebrata</taxon>
        <taxon>Euteleostomi</taxon>
        <taxon>Actinopterygii</taxon>
        <taxon>Neopterygii</taxon>
        <taxon>Teleostei</taxon>
        <taxon>Neoteleostei</taxon>
        <taxon>Acanthomorphata</taxon>
        <taxon>Holocentriformes</taxon>
        <taxon>Holocentridae</taxon>
        <taxon>Myripristis</taxon>
    </lineage>
</organism>
<reference evidence="1" key="2">
    <citation type="submission" date="2025-08" db="UniProtKB">
        <authorList>
            <consortium name="Ensembl"/>
        </authorList>
    </citation>
    <scope>IDENTIFICATION</scope>
</reference>
<reference evidence="1" key="1">
    <citation type="submission" date="2019-06" db="EMBL/GenBank/DDBJ databases">
        <authorList>
            <consortium name="Wellcome Sanger Institute Data Sharing"/>
        </authorList>
    </citation>
    <scope>NUCLEOTIDE SEQUENCE [LARGE SCALE GENOMIC DNA]</scope>
</reference>
<reference evidence="1" key="3">
    <citation type="submission" date="2025-09" db="UniProtKB">
        <authorList>
            <consortium name="Ensembl"/>
        </authorList>
    </citation>
    <scope>IDENTIFICATION</scope>
</reference>
<gene>
    <name evidence="1" type="primary">COMMD4</name>
    <name evidence="1" type="synonym">commd4</name>
</gene>
<dbReference type="Pfam" id="PF21672">
    <property type="entry name" value="COMM_HN"/>
    <property type="match status" value="1"/>
</dbReference>
<protein>
    <submittedName>
        <fullName evidence="1">COMM domain containing 4</fullName>
    </submittedName>
</protein>
<dbReference type="GeneTree" id="ENSGT00390000015516"/>
<sequence length="56" mass="6318">MRFRFCGDLDCPDWVLAEISTLAKISSVKMKLLCGQVLKDLGLRSIWGNIIPHVTQ</sequence>
<dbReference type="AlphaFoldDB" id="A0A667YQN8"/>
<proteinExistence type="predicted"/>